<name>A0A0V1D0A2_TRIBR</name>
<proteinExistence type="predicted"/>
<reference evidence="1 2" key="1">
    <citation type="submission" date="2015-01" db="EMBL/GenBank/DDBJ databases">
        <title>Evolution of Trichinella species and genotypes.</title>
        <authorList>
            <person name="Korhonen P.K."/>
            <person name="Edoardo P."/>
            <person name="Giuseppe L.R."/>
            <person name="Gasser R.B."/>
        </authorList>
    </citation>
    <scope>NUCLEOTIDE SEQUENCE [LARGE SCALE GENOMIC DNA]</scope>
    <source>
        <strain evidence="1">ISS120</strain>
    </source>
</reference>
<organism evidence="1 2">
    <name type="scientific">Trichinella britovi</name>
    <name type="common">Parasitic roundworm</name>
    <dbReference type="NCBI Taxonomy" id="45882"/>
    <lineage>
        <taxon>Eukaryota</taxon>
        <taxon>Metazoa</taxon>
        <taxon>Ecdysozoa</taxon>
        <taxon>Nematoda</taxon>
        <taxon>Enoplea</taxon>
        <taxon>Dorylaimia</taxon>
        <taxon>Trichinellida</taxon>
        <taxon>Trichinellidae</taxon>
        <taxon>Trichinella</taxon>
    </lineage>
</organism>
<evidence type="ECO:0000313" key="1">
    <source>
        <dbReference type="EMBL" id="KRY54861.1"/>
    </source>
</evidence>
<protein>
    <submittedName>
        <fullName evidence="1">Uncharacterized protein</fullName>
    </submittedName>
</protein>
<dbReference type="AlphaFoldDB" id="A0A0V1D0A2"/>
<evidence type="ECO:0000313" key="2">
    <source>
        <dbReference type="Proteomes" id="UP000054653"/>
    </source>
</evidence>
<accession>A0A0V1D0A2</accession>
<gene>
    <name evidence="1" type="ORF">T03_3692</name>
</gene>
<keyword evidence="2" id="KW-1185">Reference proteome</keyword>
<sequence>MFPFAATPSLHIAITQPSLCNKQFSSPHNRCIIITETKQIPLDDNHSIYRSKLFDVENNNIAVIEMCFLFGNLIEINLIKSVG</sequence>
<dbReference type="Proteomes" id="UP000054653">
    <property type="component" value="Unassembled WGS sequence"/>
</dbReference>
<comment type="caution">
    <text evidence="1">The sequence shown here is derived from an EMBL/GenBank/DDBJ whole genome shotgun (WGS) entry which is preliminary data.</text>
</comment>
<dbReference type="EMBL" id="JYDI01000063">
    <property type="protein sequence ID" value="KRY54861.1"/>
    <property type="molecule type" value="Genomic_DNA"/>
</dbReference>